<dbReference type="AlphaFoldDB" id="A0A2N9FCQ9"/>
<dbReference type="EMBL" id="OIVN01001012">
    <property type="protein sequence ID" value="SPC88677.1"/>
    <property type="molecule type" value="Genomic_DNA"/>
</dbReference>
<protein>
    <submittedName>
        <fullName evidence="1">Uncharacterized protein</fullName>
    </submittedName>
</protein>
<evidence type="ECO:0000313" key="1">
    <source>
        <dbReference type="EMBL" id="SPC88677.1"/>
    </source>
</evidence>
<accession>A0A2N9FCQ9</accession>
<proteinExistence type="predicted"/>
<gene>
    <name evidence="1" type="ORF">FSB_LOCUS16559</name>
</gene>
<name>A0A2N9FCQ9_FAGSY</name>
<sequence>MRGERVSFIGGVARFRAASCHAARGEAMRGVLPATWRSSLPCSPSIKSSSILARVPFFDLIFGEAFGGLLVVKMGHAAYLWKGSRRLLSKEFVHESEFYTNRSSDRRVMAPGSRGVGAVFSCFSDEDSGQIRDASGEPRVVSRSWSCSLSNAPKLANQLTTSWKESARAKAVVREEKRIRFSTRFPYFLSVFARTLGLARYGPANRGHRSVFGSLEGNFLIEIPAKPGKILVIREFHVVFEHVLFRKVIGLADQLVVSQEDSVRECDILGGENYEIFSIVLFRLSVFACMVDVVPDVGFRRSWCRRKACAAYFSKVQDLHRGELGFARYDPTNRGRRKCFSCRGVIFRSGFQLDRRSS</sequence>
<reference evidence="1" key="1">
    <citation type="submission" date="2018-02" db="EMBL/GenBank/DDBJ databases">
        <authorList>
            <person name="Cohen D.B."/>
            <person name="Kent A.D."/>
        </authorList>
    </citation>
    <scope>NUCLEOTIDE SEQUENCE</scope>
</reference>
<organism evidence="1">
    <name type="scientific">Fagus sylvatica</name>
    <name type="common">Beechnut</name>
    <dbReference type="NCBI Taxonomy" id="28930"/>
    <lineage>
        <taxon>Eukaryota</taxon>
        <taxon>Viridiplantae</taxon>
        <taxon>Streptophyta</taxon>
        <taxon>Embryophyta</taxon>
        <taxon>Tracheophyta</taxon>
        <taxon>Spermatophyta</taxon>
        <taxon>Magnoliopsida</taxon>
        <taxon>eudicotyledons</taxon>
        <taxon>Gunneridae</taxon>
        <taxon>Pentapetalae</taxon>
        <taxon>rosids</taxon>
        <taxon>fabids</taxon>
        <taxon>Fagales</taxon>
        <taxon>Fagaceae</taxon>
        <taxon>Fagus</taxon>
    </lineage>
</organism>